<keyword evidence="1" id="KW-0812">Transmembrane</keyword>
<reference evidence="3" key="1">
    <citation type="submission" date="2021-11" db="EMBL/GenBank/DDBJ databases">
        <authorList>
            <consortium name="Genoscope - CEA"/>
            <person name="William W."/>
        </authorList>
    </citation>
    <scope>NUCLEOTIDE SEQUENCE</scope>
</reference>
<evidence type="ECO:0000256" key="2">
    <source>
        <dbReference type="SAM" id="SignalP"/>
    </source>
</evidence>
<dbReference type="Proteomes" id="UP000789595">
    <property type="component" value="Unassembled WGS sequence"/>
</dbReference>
<accession>A0A8J2SZ98</accession>
<dbReference type="EMBL" id="CAKKNE010000005">
    <property type="protein sequence ID" value="CAH0376813.1"/>
    <property type="molecule type" value="Genomic_DNA"/>
</dbReference>
<feature type="signal peptide" evidence="2">
    <location>
        <begin position="1"/>
        <end position="16"/>
    </location>
</feature>
<evidence type="ECO:0000256" key="1">
    <source>
        <dbReference type="SAM" id="Phobius"/>
    </source>
</evidence>
<feature type="transmembrane region" description="Helical" evidence="1">
    <location>
        <begin position="243"/>
        <end position="263"/>
    </location>
</feature>
<feature type="transmembrane region" description="Helical" evidence="1">
    <location>
        <begin position="212"/>
        <end position="237"/>
    </location>
</feature>
<keyword evidence="4" id="KW-1185">Reference proteome</keyword>
<dbReference type="OrthoDB" id="410754at2759"/>
<feature type="transmembrane region" description="Helical" evidence="1">
    <location>
        <begin position="56"/>
        <end position="76"/>
    </location>
</feature>
<dbReference type="PANTHER" id="PTHR35791">
    <property type="entry name" value="UPF0754 MEMBRANE PROTEIN YHEB"/>
    <property type="match status" value="1"/>
</dbReference>
<name>A0A8J2SZ98_9STRA</name>
<sequence length="427" mass="45764">MRAALACTLLLSIASALRPPPRKRCINPSQTALQALPVQRVGLAAARARFAAQWPLYATIPMCAGLFNALTNKLAVTMMFFPIRRRGFGLLGWQGVVPKAARRMGGDVSDLLTKDLLNVTEVLRRVDPETLSQRLCTPALVELGKRLVKDEVELASPLVTPALVRRVIQRCVARVQGDVDSFVDVRHLCVERLTKDPYRLVRLFKTCGKRELDLVVSVGGWGGLGLGLAQMGAWAAFPFSWTLAAGGALVGLVTDWVALQLLFRPVEPRRFLGVMWHGFFLRRQAEVSRDFAAFVAAELVAPRHLWRALLEGPRSSRFVEALADAFAEELPGGLGAVGGPLRGALEAAAARGVAAVAADPAAYTDPSADYVAGALDVAGAVGAALEALPGARFERVLHPVFEQDEATLIAVGCLLGGLVGLAQVPLY</sequence>
<feature type="chain" id="PRO_5035251889" description="DUF445 domain-containing protein" evidence="2">
    <location>
        <begin position="17"/>
        <end position="427"/>
    </location>
</feature>
<evidence type="ECO:0008006" key="5">
    <source>
        <dbReference type="Google" id="ProtNLM"/>
    </source>
</evidence>
<proteinExistence type="predicted"/>
<dbReference type="PANTHER" id="PTHR35791:SF1">
    <property type="entry name" value="UPF0754 MEMBRANE PROTEIN YHEB"/>
    <property type="match status" value="1"/>
</dbReference>
<evidence type="ECO:0000313" key="4">
    <source>
        <dbReference type="Proteomes" id="UP000789595"/>
    </source>
</evidence>
<keyword evidence="1" id="KW-1133">Transmembrane helix</keyword>
<keyword evidence="1" id="KW-0472">Membrane</keyword>
<protein>
    <recommendedName>
        <fullName evidence="5">DUF445 domain-containing protein</fullName>
    </recommendedName>
</protein>
<gene>
    <name evidence="3" type="ORF">PECAL_5P14060</name>
</gene>
<dbReference type="AlphaFoldDB" id="A0A8J2SZ98"/>
<keyword evidence="2" id="KW-0732">Signal</keyword>
<comment type="caution">
    <text evidence="3">The sequence shown here is derived from an EMBL/GenBank/DDBJ whole genome shotgun (WGS) entry which is preliminary data.</text>
</comment>
<organism evidence="3 4">
    <name type="scientific">Pelagomonas calceolata</name>
    <dbReference type="NCBI Taxonomy" id="35677"/>
    <lineage>
        <taxon>Eukaryota</taxon>
        <taxon>Sar</taxon>
        <taxon>Stramenopiles</taxon>
        <taxon>Ochrophyta</taxon>
        <taxon>Pelagophyceae</taxon>
        <taxon>Pelagomonadales</taxon>
        <taxon>Pelagomonadaceae</taxon>
        <taxon>Pelagomonas</taxon>
    </lineage>
</organism>
<evidence type="ECO:0000313" key="3">
    <source>
        <dbReference type="EMBL" id="CAH0376813.1"/>
    </source>
</evidence>